<organism evidence="2 3">
    <name type="scientific">Heligmosomoides polygyrus</name>
    <name type="common">Parasitic roundworm</name>
    <dbReference type="NCBI Taxonomy" id="6339"/>
    <lineage>
        <taxon>Eukaryota</taxon>
        <taxon>Metazoa</taxon>
        <taxon>Ecdysozoa</taxon>
        <taxon>Nematoda</taxon>
        <taxon>Chromadorea</taxon>
        <taxon>Rhabditida</taxon>
        <taxon>Rhabditina</taxon>
        <taxon>Rhabditomorpha</taxon>
        <taxon>Strongyloidea</taxon>
        <taxon>Heligmosomidae</taxon>
        <taxon>Heligmosomoides</taxon>
    </lineage>
</organism>
<keyword evidence="2" id="KW-1185">Reference proteome</keyword>
<gene>
    <name evidence="1" type="ORF">HPBE_LOCUS6361</name>
</gene>
<dbReference type="Pfam" id="PF17641">
    <property type="entry name" value="ASPRs"/>
    <property type="match status" value="1"/>
</dbReference>
<proteinExistence type="predicted"/>
<dbReference type="OrthoDB" id="5847865at2759"/>
<sequence>MSIATSTEDESNFELDVVPEDDDLFLADIAEDATTVDDNIINDKIYRALMAKKGNILVADLESVLVVGNSHNKDLLVRGKVDSVTLSHRLNVARSEVYGIHRIKNSTESVAQASDSQVTFCVNAPDQSSVVEVEVDVKDLSAQLDDEVLAHLSAFVVDDDKPKNKVRLRVNVSNSNIEIDIAGASYVYSSLILIPDCSRQEHHLSRQQREEVVTKLSAKPPLGHPIYECSLEEQAGKYLDVPLKEKERRKCPSGLICLDYWSYNLGSEYSDILDAAVTTWDFYKNLTAIGRAAQFGCNFSENDLTQEIACFFKPFEP</sequence>
<name>A0A183FHS4_HELPZ</name>
<dbReference type="Proteomes" id="UP000050761">
    <property type="component" value="Unassembled WGS sequence"/>
</dbReference>
<dbReference type="WBParaSite" id="HPBE_0000636001-mRNA-1">
    <property type="protein sequence ID" value="HPBE_0000636001-mRNA-1"/>
    <property type="gene ID" value="HPBE_0000636001"/>
</dbReference>
<dbReference type="EMBL" id="UZAH01025648">
    <property type="protein sequence ID" value="VDO67943.1"/>
    <property type="molecule type" value="Genomic_DNA"/>
</dbReference>
<reference evidence="1 2" key="1">
    <citation type="submission" date="2018-11" db="EMBL/GenBank/DDBJ databases">
        <authorList>
            <consortium name="Pathogen Informatics"/>
        </authorList>
    </citation>
    <scope>NUCLEOTIDE SEQUENCE [LARGE SCALE GENOMIC DNA]</scope>
</reference>
<evidence type="ECO:0000313" key="2">
    <source>
        <dbReference type="Proteomes" id="UP000050761"/>
    </source>
</evidence>
<evidence type="ECO:0000313" key="3">
    <source>
        <dbReference type="WBParaSite" id="HPBE_0000636001-mRNA-1"/>
    </source>
</evidence>
<accession>A0A183FHS4</accession>
<reference evidence="3" key="2">
    <citation type="submission" date="2019-09" db="UniProtKB">
        <authorList>
            <consortium name="WormBaseParasite"/>
        </authorList>
    </citation>
    <scope>IDENTIFICATION</scope>
</reference>
<dbReference type="InterPro" id="IPR035109">
    <property type="entry name" value="ASPR"/>
</dbReference>
<dbReference type="AlphaFoldDB" id="A0A183FHS4"/>
<evidence type="ECO:0000313" key="1">
    <source>
        <dbReference type="EMBL" id="VDO67943.1"/>
    </source>
</evidence>
<protein>
    <submittedName>
        <fullName evidence="3">CAP_C domain-containing protein</fullName>
    </submittedName>
</protein>
<accession>A0A3P7YT51</accession>